<gene>
    <name evidence="2" type="ORF">BD410DRAFT_783395</name>
</gene>
<keyword evidence="2" id="KW-0012">Acyltransferase</keyword>
<dbReference type="STRING" id="50990.A0A4Y7QGN6"/>
<evidence type="ECO:0000259" key="1">
    <source>
        <dbReference type="PROSITE" id="PS51186"/>
    </source>
</evidence>
<dbReference type="InterPro" id="IPR000182">
    <property type="entry name" value="GNAT_dom"/>
</dbReference>
<dbReference type="SUPFAM" id="SSF55729">
    <property type="entry name" value="Acyl-CoA N-acyltransferases (Nat)"/>
    <property type="match status" value="1"/>
</dbReference>
<dbReference type="PROSITE" id="PS51186">
    <property type="entry name" value="GNAT"/>
    <property type="match status" value="1"/>
</dbReference>
<dbReference type="Gene3D" id="3.40.630.30">
    <property type="match status" value="1"/>
</dbReference>
<dbReference type="EMBL" id="ML170161">
    <property type="protein sequence ID" value="TDL26358.1"/>
    <property type="molecule type" value="Genomic_DNA"/>
</dbReference>
<organism evidence="2 3">
    <name type="scientific">Rickenella mellea</name>
    <dbReference type="NCBI Taxonomy" id="50990"/>
    <lineage>
        <taxon>Eukaryota</taxon>
        <taxon>Fungi</taxon>
        <taxon>Dikarya</taxon>
        <taxon>Basidiomycota</taxon>
        <taxon>Agaricomycotina</taxon>
        <taxon>Agaricomycetes</taxon>
        <taxon>Hymenochaetales</taxon>
        <taxon>Rickenellaceae</taxon>
        <taxon>Rickenella</taxon>
    </lineage>
</organism>
<accession>A0A4Y7QGN6</accession>
<dbReference type="OrthoDB" id="64477at2759"/>
<reference evidence="2 3" key="1">
    <citation type="submission" date="2018-06" db="EMBL/GenBank/DDBJ databases">
        <title>A transcriptomic atlas of mushroom development highlights an independent origin of complex multicellularity.</title>
        <authorList>
            <consortium name="DOE Joint Genome Institute"/>
            <person name="Krizsan K."/>
            <person name="Almasi E."/>
            <person name="Merenyi Z."/>
            <person name="Sahu N."/>
            <person name="Viragh M."/>
            <person name="Koszo T."/>
            <person name="Mondo S."/>
            <person name="Kiss B."/>
            <person name="Balint B."/>
            <person name="Kues U."/>
            <person name="Barry K."/>
            <person name="Hegedus J.C."/>
            <person name="Henrissat B."/>
            <person name="Johnson J."/>
            <person name="Lipzen A."/>
            <person name="Ohm R."/>
            <person name="Nagy I."/>
            <person name="Pangilinan J."/>
            <person name="Yan J."/>
            <person name="Xiong Y."/>
            <person name="Grigoriev I.V."/>
            <person name="Hibbett D.S."/>
            <person name="Nagy L.G."/>
        </authorList>
    </citation>
    <scope>NUCLEOTIDE SEQUENCE [LARGE SCALE GENOMIC DNA]</scope>
    <source>
        <strain evidence="2 3">SZMC22713</strain>
    </source>
</reference>
<protein>
    <submittedName>
        <fullName evidence="2">Acyl-CoA N-acyltransferase</fullName>
    </submittedName>
</protein>
<dbReference type="Proteomes" id="UP000294933">
    <property type="component" value="Unassembled WGS sequence"/>
</dbReference>
<keyword evidence="3" id="KW-1185">Reference proteome</keyword>
<dbReference type="GO" id="GO:0016747">
    <property type="term" value="F:acyltransferase activity, transferring groups other than amino-acyl groups"/>
    <property type="evidence" value="ECO:0007669"/>
    <property type="project" value="InterPro"/>
</dbReference>
<dbReference type="VEuPathDB" id="FungiDB:BD410DRAFT_783395"/>
<proteinExistence type="predicted"/>
<dbReference type="PANTHER" id="PTHR43610:SF1">
    <property type="entry name" value="N-ACETYLTRANSFERASE DOMAIN-CONTAINING PROTEIN"/>
    <property type="match status" value="1"/>
</dbReference>
<sequence length="244" mass="27872">MAVFRKPAGVFPDPTASTRRKDIAKDLFLKSSSGRLLLAPPKPDEDAEVSILRSHPETLRYQPYMPASISPDEVRERREKRAQLPDVIDQNVFLLAFNEEGIEEWKLVGMTGLYNIDQANLSCFSGILVDPSYFREGIASETLLTLLTHAFEDSSMHMHRVTFHTGVDNVRMRTWLEELGVREEFIWKESWKVEEGVWVDTVGYPIFEGEWRANVKEALKSKVVKALKGYQKNPKAFVSSSSYT</sequence>
<dbReference type="PANTHER" id="PTHR43610">
    <property type="entry name" value="BLL6696 PROTEIN"/>
    <property type="match status" value="1"/>
</dbReference>
<feature type="domain" description="N-acetyltransferase" evidence="1">
    <location>
        <begin position="36"/>
        <end position="200"/>
    </location>
</feature>
<dbReference type="Pfam" id="PF13302">
    <property type="entry name" value="Acetyltransf_3"/>
    <property type="match status" value="1"/>
</dbReference>
<dbReference type="InterPro" id="IPR016181">
    <property type="entry name" value="Acyl_CoA_acyltransferase"/>
</dbReference>
<dbReference type="AlphaFoldDB" id="A0A4Y7QGN6"/>
<evidence type="ECO:0000313" key="3">
    <source>
        <dbReference type="Proteomes" id="UP000294933"/>
    </source>
</evidence>
<name>A0A4Y7QGN6_9AGAM</name>
<evidence type="ECO:0000313" key="2">
    <source>
        <dbReference type="EMBL" id="TDL26358.1"/>
    </source>
</evidence>
<keyword evidence="2" id="KW-0808">Transferase</keyword>